<keyword evidence="6 9" id="KW-0472">Membrane</keyword>
<dbReference type="InterPro" id="IPR018764">
    <property type="entry name" value="RskA_C"/>
</dbReference>
<dbReference type="GO" id="GO:0006417">
    <property type="term" value="P:regulation of translation"/>
    <property type="evidence" value="ECO:0007669"/>
    <property type="project" value="TreeGrafter"/>
</dbReference>
<evidence type="ECO:0000256" key="6">
    <source>
        <dbReference type="ARBA" id="ARBA00023136"/>
    </source>
</evidence>
<name>A0A1I7KGW9_9BACT</name>
<dbReference type="Gene3D" id="1.10.10.1320">
    <property type="entry name" value="Anti-sigma factor, zinc-finger domain"/>
    <property type="match status" value="1"/>
</dbReference>
<dbReference type="OrthoDB" id="1420916at2"/>
<dbReference type="InterPro" id="IPR051474">
    <property type="entry name" value="Anti-sigma-K/W_factor"/>
</dbReference>
<keyword evidence="3" id="KW-1003">Cell membrane</keyword>
<dbReference type="PANTHER" id="PTHR37461:SF1">
    <property type="entry name" value="ANTI-SIGMA-K FACTOR RSKA"/>
    <property type="match status" value="1"/>
</dbReference>
<proteinExistence type="predicted"/>
<evidence type="ECO:0000256" key="1">
    <source>
        <dbReference type="ARBA" id="ARBA00004167"/>
    </source>
</evidence>
<evidence type="ECO:0000256" key="3">
    <source>
        <dbReference type="ARBA" id="ARBA00022475"/>
    </source>
</evidence>
<evidence type="ECO:0000256" key="4">
    <source>
        <dbReference type="ARBA" id="ARBA00022692"/>
    </source>
</evidence>
<evidence type="ECO:0000256" key="8">
    <source>
        <dbReference type="ARBA" id="ARBA00030803"/>
    </source>
</evidence>
<feature type="domain" description="Anti-sigma K factor RskA C-terminal" evidence="10">
    <location>
        <begin position="105"/>
        <end position="260"/>
    </location>
</feature>
<evidence type="ECO:0000313" key="12">
    <source>
        <dbReference type="Proteomes" id="UP000182491"/>
    </source>
</evidence>
<dbReference type="STRING" id="388950.GCA_001611675_03065"/>
<dbReference type="Pfam" id="PF10099">
    <property type="entry name" value="RskA_C"/>
    <property type="match status" value="1"/>
</dbReference>
<accession>A0A1I7KGW9</accession>
<dbReference type="PANTHER" id="PTHR37461">
    <property type="entry name" value="ANTI-SIGMA-K FACTOR RSKA"/>
    <property type="match status" value="1"/>
</dbReference>
<keyword evidence="12" id="KW-1185">Reference proteome</keyword>
<dbReference type="EMBL" id="FPCA01000005">
    <property type="protein sequence ID" value="SFU96678.1"/>
    <property type="molecule type" value="Genomic_DNA"/>
</dbReference>
<protein>
    <recommendedName>
        <fullName evidence="8">Regulator of SigK</fullName>
    </recommendedName>
    <alternativeName>
        <fullName evidence="7">Sigma-K anti-sigma factor RskA</fullName>
    </alternativeName>
</protein>
<dbReference type="Proteomes" id="UP000182491">
    <property type="component" value="Unassembled WGS sequence"/>
</dbReference>
<dbReference type="InterPro" id="IPR041916">
    <property type="entry name" value="Anti_sigma_zinc_sf"/>
</dbReference>
<evidence type="ECO:0000259" key="10">
    <source>
        <dbReference type="Pfam" id="PF10099"/>
    </source>
</evidence>
<gene>
    <name evidence="11" type="ORF">SAMN04487941_3729</name>
</gene>
<comment type="subcellular location">
    <subcellularLocation>
        <location evidence="2">Cell membrane</location>
    </subcellularLocation>
    <subcellularLocation>
        <location evidence="1">Membrane</location>
        <topology evidence="1">Single-pass membrane protein</topology>
    </subcellularLocation>
</comment>
<dbReference type="RefSeq" id="WP_068838967.1">
    <property type="nucleotide sequence ID" value="NZ_BMXC01000006.1"/>
</dbReference>
<dbReference type="GO" id="GO:0016989">
    <property type="term" value="F:sigma factor antagonist activity"/>
    <property type="evidence" value="ECO:0007669"/>
    <property type="project" value="TreeGrafter"/>
</dbReference>
<dbReference type="AlphaFoldDB" id="A0A1I7KGW9"/>
<keyword evidence="5 9" id="KW-1133">Transmembrane helix</keyword>
<reference evidence="12" key="1">
    <citation type="submission" date="2016-10" db="EMBL/GenBank/DDBJ databases">
        <authorList>
            <person name="Varghese N."/>
        </authorList>
    </citation>
    <scope>NUCLEOTIDE SEQUENCE [LARGE SCALE GENOMIC DNA]</scope>
    <source>
        <strain evidence="12">DSM 18820</strain>
    </source>
</reference>
<sequence>MVNQEEYIASGILELYAAGALSPAEQQEVEQVAAASPEVRYALDEALVAMEGYARAHAVTPNPALKNRIIQQIEDQQLEREAMAAEVRPLYGEQESSPYKWMFAASITLFLLSGVLSFYFYSRWQTAENRLAQAEAQEQLLAQNFNTVSQRVAQQERLVRLLRDENYRPVKLQGVEAHPEANAIVYWNPSQQNVFIDQGQLPAPPAGRQYQLWALLDGKPIDAGMLQQDAQANLQQMKQVGAAQAFAITLEPEGGSVNPTMEQLYVLGEVQS</sequence>
<keyword evidence="4 9" id="KW-0812">Transmembrane</keyword>
<evidence type="ECO:0000256" key="2">
    <source>
        <dbReference type="ARBA" id="ARBA00004236"/>
    </source>
</evidence>
<organism evidence="11 12">
    <name type="scientific">Pontibacter akesuensis</name>
    <dbReference type="NCBI Taxonomy" id="388950"/>
    <lineage>
        <taxon>Bacteria</taxon>
        <taxon>Pseudomonadati</taxon>
        <taxon>Bacteroidota</taxon>
        <taxon>Cytophagia</taxon>
        <taxon>Cytophagales</taxon>
        <taxon>Hymenobacteraceae</taxon>
        <taxon>Pontibacter</taxon>
    </lineage>
</organism>
<evidence type="ECO:0000313" key="11">
    <source>
        <dbReference type="EMBL" id="SFU96678.1"/>
    </source>
</evidence>
<dbReference type="GO" id="GO:0005886">
    <property type="term" value="C:plasma membrane"/>
    <property type="evidence" value="ECO:0007669"/>
    <property type="project" value="UniProtKB-SubCell"/>
</dbReference>
<evidence type="ECO:0000256" key="7">
    <source>
        <dbReference type="ARBA" id="ARBA00029829"/>
    </source>
</evidence>
<feature type="transmembrane region" description="Helical" evidence="9">
    <location>
        <begin position="101"/>
        <end position="121"/>
    </location>
</feature>
<evidence type="ECO:0000256" key="9">
    <source>
        <dbReference type="SAM" id="Phobius"/>
    </source>
</evidence>
<evidence type="ECO:0000256" key="5">
    <source>
        <dbReference type="ARBA" id="ARBA00022989"/>
    </source>
</evidence>